<dbReference type="PANTHER" id="PTHR12812:SF0">
    <property type="entry name" value="HEPARAN-SULFATE 6-O-SULFOTRANSFERASE"/>
    <property type="match status" value="1"/>
</dbReference>
<keyword evidence="4" id="KW-1133">Transmembrane helix</keyword>
<evidence type="ECO:0000313" key="8">
    <source>
        <dbReference type="Proteomes" id="UP001163152"/>
    </source>
</evidence>
<keyword evidence="3" id="KW-0812">Transmembrane</keyword>
<evidence type="ECO:0000256" key="3">
    <source>
        <dbReference type="ARBA" id="ARBA00022692"/>
    </source>
</evidence>
<keyword evidence="6" id="KW-0325">Glycoprotein</keyword>
<dbReference type="EMBL" id="CP113797">
    <property type="protein sequence ID" value="WAL60384.1"/>
    <property type="molecule type" value="Genomic_DNA"/>
</dbReference>
<evidence type="ECO:0000256" key="1">
    <source>
        <dbReference type="ARBA" id="ARBA00004167"/>
    </source>
</evidence>
<evidence type="ECO:0000256" key="5">
    <source>
        <dbReference type="ARBA" id="ARBA00023136"/>
    </source>
</evidence>
<gene>
    <name evidence="7" type="ORF">OXH18_25015</name>
</gene>
<organism evidence="7 8">
    <name type="scientific">Thermocoleostomius sinensis A174</name>
    <dbReference type="NCBI Taxonomy" id="2016057"/>
    <lineage>
        <taxon>Bacteria</taxon>
        <taxon>Bacillati</taxon>
        <taxon>Cyanobacteriota</taxon>
        <taxon>Cyanophyceae</taxon>
        <taxon>Oculatellales</taxon>
        <taxon>Oculatellaceae</taxon>
        <taxon>Thermocoleostomius</taxon>
    </lineage>
</organism>
<keyword evidence="5" id="KW-0472">Membrane</keyword>
<accession>A0A9E8ZBV8</accession>
<dbReference type="InterPro" id="IPR010635">
    <property type="entry name" value="Heparan_SO4-6-sulfoTrfase"/>
</dbReference>
<reference evidence="7" key="1">
    <citation type="submission" date="2022-12" db="EMBL/GenBank/DDBJ databases">
        <title>Polyphasic identification of a Novel Hot-Spring Cyanobacterium Ocullathermofonsia sinensis gen nov. sp. nov. and Genomic Insights on its Adaptations to the Thermal Habitat.</title>
        <authorList>
            <person name="Daroch M."/>
            <person name="Tang J."/>
            <person name="Jiang Y."/>
        </authorList>
    </citation>
    <scope>NUCLEOTIDE SEQUENCE</scope>
    <source>
        <strain evidence="7">PKUAC-SCTA174</strain>
    </source>
</reference>
<dbReference type="GO" id="GO:0017095">
    <property type="term" value="F:heparan sulfate 6-sulfotransferase activity"/>
    <property type="evidence" value="ECO:0007669"/>
    <property type="project" value="TreeGrafter"/>
</dbReference>
<dbReference type="PANTHER" id="PTHR12812">
    <property type="entry name" value="HEPARAN SULFATE 6-O-SULFOTRANSFERASE 3"/>
    <property type="match status" value="1"/>
</dbReference>
<keyword evidence="8" id="KW-1185">Reference proteome</keyword>
<dbReference type="Gene3D" id="3.40.50.300">
    <property type="entry name" value="P-loop containing nucleotide triphosphate hydrolases"/>
    <property type="match status" value="1"/>
</dbReference>
<evidence type="ECO:0000313" key="7">
    <source>
        <dbReference type="EMBL" id="WAL60384.1"/>
    </source>
</evidence>
<proteinExistence type="predicted"/>
<dbReference type="InterPro" id="IPR027417">
    <property type="entry name" value="P-loop_NTPase"/>
</dbReference>
<dbReference type="Proteomes" id="UP001163152">
    <property type="component" value="Chromosome"/>
</dbReference>
<dbReference type="KEGG" id="tsin:OXH18_25015"/>
<evidence type="ECO:0000256" key="6">
    <source>
        <dbReference type="ARBA" id="ARBA00023180"/>
    </source>
</evidence>
<evidence type="ECO:0000256" key="4">
    <source>
        <dbReference type="ARBA" id="ARBA00022989"/>
    </source>
</evidence>
<comment type="subcellular location">
    <subcellularLocation>
        <location evidence="1">Membrane</location>
        <topology evidence="1">Single-pass membrane protein</topology>
    </subcellularLocation>
</comment>
<dbReference type="GO" id="GO:0016020">
    <property type="term" value="C:membrane"/>
    <property type="evidence" value="ECO:0007669"/>
    <property type="project" value="UniProtKB-SubCell"/>
</dbReference>
<protein>
    <submittedName>
        <fullName evidence="7">Sulfotransferase family 2 domain-containing protein</fullName>
    </submittedName>
</protein>
<name>A0A9E8ZBV8_9CYAN</name>
<sequence>MREFPAQYDLSANDALYFSHIPKTAGMTFRTIVEDQFHVDEICPATLNAQLAKLSAESIRNYRLFRGHLGFINLPQLLAGKEIINVTVLREPVSRVISHYDYIRRMPGDPHYPAVKDMTLEEFSQKLTAGKVGKNIQTYHVAKTLKFDLDQLTPAETLDVAKQSLDRFAFVGLVERFQDSLFLLSYIFGWKPIINTRKENAAKSKKGLTDIPASTIEVIKQNTALDAELYLYAKEIFEQRFSQMVTDLVQRFGADCGLDPATTEANLTEAQLAQLVELHYQQRYAKLEKPSSTSYVYDFCLPLRGTGWQRRELPTNQPTYRWTGPGTTSTLDLPVKADVDSDFLLEFRIICPQVTPPDILNSLSVKINGQPIAIDILHSDRGTRFFQGLVPKAYLNHRSPFTECSFTVNRVSSLNENNPLDPDTRPVGLAFNFVQLFPVNLRQQRSALTPFFEFESWRSTVDFLQKHAPADETVIAPLIFRVELENIVQDYAAFLKQTDATWVVIHKGRVDQIDPVLLKLMRRGFAPVFANDVFIIYSTHSLPKLTYLSTHVKPLYVDRLKTHTRNAVRLVYRKVKAQQIQS</sequence>
<keyword evidence="2" id="KW-0808">Transferase</keyword>
<dbReference type="AlphaFoldDB" id="A0A9E8ZBV8"/>
<dbReference type="RefSeq" id="WP_268610274.1">
    <property type="nucleotide sequence ID" value="NZ_CP113797.1"/>
</dbReference>
<evidence type="ECO:0000256" key="2">
    <source>
        <dbReference type="ARBA" id="ARBA00022679"/>
    </source>
</evidence>